<dbReference type="Gene3D" id="1.20.1280.50">
    <property type="match status" value="1"/>
</dbReference>
<dbReference type="InterPro" id="IPR036047">
    <property type="entry name" value="F-box-like_dom_sf"/>
</dbReference>
<organism evidence="2 3">
    <name type="scientific">Frankliniella occidentalis</name>
    <name type="common">Western flower thrips</name>
    <name type="synonym">Euthrips occidentalis</name>
    <dbReference type="NCBI Taxonomy" id="133901"/>
    <lineage>
        <taxon>Eukaryota</taxon>
        <taxon>Metazoa</taxon>
        <taxon>Ecdysozoa</taxon>
        <taxon>Arthropoda</taxon>
        <taxon>Hexapoda</taxon>
        <taxon>Insecta</taxon>
        <taxon>Pterygota</taxon>
        <taxon>Neoptera</taxon>
        <taxon>Paraneoptera</taxon>
        <taxon>Thysanoptera</taxon>
        <taxon>Terebrantia</taxon>
        <taxon>Thripoidea</taxon>
        <taxon>Thripidae</taxon>
        <taxon>Frankliniella</taxon>
    </lineage>
</organism>
<reference evidence="3" key="1">
    <citation type="submission" date="2025-08" db="UniProtKB">
        <authorList>
            <consortium name="RefSeq"/>
        </authorList>
    </citation>
    <scope>IDENTIFICATION</scope>
    <source>
        <tissue evidence="3">Whole organism</tissue>
    </source>
</reference>
<dbReference type="GeneID" id="127750217"/>
<keyword evidence="2" id="KW-1185">Reference proteome</keyword>
<name>A0A9C6X116_FRAOC</name>
<dbReference type="Proteomes" id="UP000504606">
    <property type="component" value="Unplaced"/>
</dbReference>
<feature type="domain" description="F-box" evidence="1">
    <location>
        <begin position="1"/>
        <end position="46"/>
    </location>
</feature>
<dbReference type="PROSITE" id="PS50181">
    <property type="entry name" value="FBOX"/>
    <property type="match status" value="1"/>
</dbReference>
<evidence type="ECO:0000313" key="3">
    <source>
        <dbReference type="RefSeq" id="XP_052127171.1"/>
    </source>
</evidence>
<dbReference type="SUPFAM" id="SSF81383">
    <property type="entry name" value="F-box domain"/>
    <property type="match status" value="1"/>
</dbReference>
<dbReference type="InterPro" id="IPR001810">
    <property type="entry name" value="F-box_dom"/>
</dbReference>
<protein>
    <submittedName>
        <fullName evidence="3">Uncharacterized protein LOC127750217</fullName>
    </submittedName>
</protein>
<dbReference type="RefSeq" id="XP_052127171.1">
    <property type="nucleotide sequence ID" value="XM_052271211.1"/>
</dbReference>
<evidence type="ECO:0000313" key="2">
    <source>
        <dbReference type="Proteomes" id="UP000504606"/>
    </source>
</evidence>
<dbReference type="KEGG" id="foc:127750217"/>
<accession>A0A9C6X116</accession>
<proteinExistence type="predicted"/>
<dbReference type="Pfam" id="PF12937">
    <property type="entry name" value="F-box-like"/>
    <property type="match status" value="1"/>
</dbReference>
<gene>
    <name evidence="3" type="primary">LOC127750217</name>
</gene>
<dbReference type="AlphaFoldDB" id="A0A9C6X116"/>
<sequence length="461" mass="50976">MNLEQLSDDFLLTVLRELPLRDVLECRRVCRRLGALALHPRVWRHRIFGTADPLRFPALRVAPCAAGITIYLPKPKLFPLYGSTRCAVAALTLLVKAGGLPQAAAVIRHQQELGRLNQIYLTLISSNAGEDEFVLLWTAASVPGLKSLTVSWHNDREFDRCPMVFGPVFHSSLKYFYCWVGPGLELFFNFVLDGHASTLEVVDLVGGDLTTVTSPSTAPLLASLPKLRRLACPPLPDMEAVAACELLREILLYVTTPSLPFAPAAAVFLGNAKQLTKVNLKYHTDSSNTHANDLVRALVLSGPSRVESLTISTEDGYLEFPQLQPLPHALPLMPALRKLSVWAAPDELLLAITPATAPALRTLKVFPLGPRDQDSGCAHSCLHREPMQTVLSRNPALTLIAYCSYYCGPSLSCEWCEEGCHREVWRKEWEGGWDGSGWAVDEGDPCPLTDWIPIPRIRFCR</sequence>
<evidence type="ECO:0000259" key="1">
    <source>
        <dbReference type="PROSITE" id="PS50181"/>
    </source>
</evidence>